<sequence>MFAVAWCGTDLGAYRACEGTYECYPYESLPPLDPALHTGEFEWLGGVGADEPGLAARVAGIGELLAAEGLALPRDFAAFHSSARLHRALDEVSVTACWTDLSAPLPSPVEPGAFLVRFLRDQQDCVIWYLYLRPGGEAFVVCSHLEYEYVYEAHRAGRPTGTDLADPEEQRAALVQCAESFEEFAHRYWIENILWDVANGGGGGAAAAPGLQEYARHYEAAASGAGSA</sequence>
<evidence type="ECO:0008006" key="3">
    <source>
        <dbReference type="Google" id="ProtNLM"/>
    </source>
</evidence>
<dbReference type="EMBL" id="JBIUYY010000005">
    <property type="protein sequence ID" value="MFJ2822336.1"/>
    <property type="molecule type" value="Genomic_DNA"/>
</dbReference>
<evidence type="ECO:0000313" key="1">
    <source>
        <dbReference type="EMBL" id="MFJ2822336.1"/>
    </source>
</evidence>
<protein>
    <recommendedName>
        <fullName evidence="3">SUKH-4 immunity protein of toxin-antitoxin system</fullName>
    </recommendedName>
</protein>
<reference evidence="1 2" key="1">
    <citation type="submission" date="2024-10" db="EMBL/GenBank/DDBJ databases">
        <title>The Natural Products Discovery Center: Release of the First 8490 Sequenced Strains for Exploring Actinobacteria Biosynthetic Diversity.</title>
        <authorList>
            <person name="Kalkreuter E."/>
            <person name="Kautsar S.A."/>
            <person name="Yang D."/>
            <person name="Bader C.D."/>
            <person name="Teijaro C.N."/>
            <person name="Fluegel L."/>
            <person name="Davis C.M."/>
            <person name="Simpson J.R."/>
            <person name="Lauterbach L."/>
            <person name="Steele A.D."/>
            <person name="Gui C."/>
            <person name="Meng S."/>
            <person name="Li G."/>
            <person name="Viehrig K."/>
            <person name="Ye F."/>
            <person name="Su P."/>
            <person name="Kiefer A.F."/>
            <person name="Nichols A."/>
            <person name="Cepeda A.J."/>
            <person name="Yan W."/>
            <person name="Fan B."/>
            <person name="Jiang Y."/>
            <person name="Adhikari A."/>
            <person name="Zheng C.-J."/>
            <person name="Schuster L."/>
            <person name="Cowan T.M."/>
            <person name="Smanski M.J."/>
            <person name="Chevrette M.G."/>
            <person name="De Carvalho L.P.S."/>
            <person name="Shen B."/>
        </authorList>
    </citation>
    <scope>NUCLEOTIDE SEQUENCE [LARGE SCALE GENOMIC DNA]</scope>
    <source>
        <strain evidence="1 2">NPDC087220</strain>
    </source>
</reference>
<gene>
    <name evidence="1" type="ORF">ACIO7M_14620</name>
</gene>
<accession>A0ABW8EKD2</accession>
<organism evidence="1 2">
    <name type="scientific">Streptomyces toxytricini</name>
    <name type="common">Actinomyces toxytricini</name>
    <dbReference type="NCBI Taxonomy" id="67369"/>
    <lineage>
        <taxon>Bacteria</taxon>
        <taxon>Bacillati</taxon>
        <taxon>Actinomycetota</taxon>
        <taxon>Actinomycetes</taxon>
        <taxon>Kitasatosporales</taxon>
        <taxon>Streptomycetaceae</taxon>
        <taxon>Streptomyces</taxon>
    </lineage>
</organism>
<comment type="caution">
    <text evidence="1">The sequence shown here is derived from an EMBL/GenBank/DDBJ whole genome shotgun (WGS) entry which is preliminary data.</text>
</comment>
<name>A0ABW8EKD2_STRT5</name>
<keyword evidence="2" id="KW-1185">Reference proteome</keyword>
<dbReference type="RefSeq" id="WP_402380777.1">
    <property type="nucleotide sequence ID" value="NZ_JBIUYY010000005.1"/>
</dbReference>
<proteinExistence type="predicted"/>
<evidence type="ECO:0000313" key="2">
    <source>
        <dbReference type="Proteomes" id="UP001617351"/>
    </source>
</evidence>
<dbReference type="Proteomes" id="UP001617351">
    <property type="component" value="Unassembled WGS sequence"/>
</dbReference>